<reference evidence="1 2" key="1">
    <citation type="submission" date="2019-02" db="EMBL/GenBank/DDBJ databases">
        <title>Deep-cultivation of Planctomycetes and their phenomic and genomic characterization uncovers novel biology.</title>
        <authorList>
            <person name="Wiegand S."/>
            <person name="Jogler M."/>
            <person name="Boedeker C."/>
            <person name="Pinto D."/>
            <person name="Vollmers J."/>
            <person name="Rivas-Marin E."/>
            <person name="Kohn T."/>
            <person name="Peeters S.H."/>
            <person name="Heuer A."/>
            <person name="Rast P."/>
            <person name="Oberbeckmann S."/>
            <person name="Bunk B."/>
            <person name="Jeske O."/>
            <person name="Meyerdierks A."/>
            <person name="Storesund J.E."/>
            <person name="Kallscheuer N."/>
            <person name="Luecker S."/>
            <person name="Lage O.M."/>
            <person name="Pohl T."/>
            <person name="Merkel B.J."/>
            <person name="Hornburger P."/>
            <person name="Mueller R.-W."/>
            <person name="Bruemmer F."/>
            <person name="Labrenz M."/>
            <person name="Spormann A.M."/>
            <person name="Op den Camp H."/>
            <person name="Overmann J."/>
            <person name="Amann R."/>
            <person name="Jetten M.S.M."/>
            <person name="Mascher T."/>
            <person name="Medema M.H."/>
            <person name="Devos D.P."/>
            <person name="Kaster A.-K."/>
            <person name="Ovreas L."/>
            <person name="Rohde M."/>
            <person name="Galperin M.Y."/>
            <person name="Jogler C."/>
        </authorList>
    </citation>
    <scope>NUCLEOTIDE SEQUENCE [LARGE SCALE GENOMIC DNA]</scope>
    <source>
        <strain evidence="1 2">Poly30</strain>
    </source>
</reference>
<evidence type="ECO:0000313" key="2">
    <source>
        <dbReference type="Proteomes" id="UP000320390"/>
    </source>
</evidence>
<evidence type="ECO:0000313" key="1">
    <source>
        <dbReference type="EMBL" id="QDV05035.1"/>
    </source>
</evidence>
<keyword evidence="2" id="KW-1185">Reference proteome</keyword>
<dbReference type="AlphaFoldDB" id="A0A518ELR9"/>
<dbReference type="EMBL" id="CP036434">
    <property type="protein sequence ID" value="QDV05035.1"/>
    <property type="molecule type" value="Genomic_DNA"/>
</dbReference>
<accession>A0A518ELR9</accession>
<gene>
    <name evidence="1" type="ORF">Poly30_05300</name>
</gene>
<proteinExistence type="predicted"/>
<organism evidence="1 2">
    <name type="scientific">Saltatorellus ferox</name>
    <dbReference type="NCBI Taxonomy" id="2528018"/>
    <lineage>
        <taxon>Bacteria</taxon>
        <taxon>Pseudomonadati</taxon>
        <taxon>Planctomycetota</taxon>
        <taxon>Planctomycetia</taxon>
        <taxon>Planctomycetia incertae sedis</taxon>
        <taxon>Saltatorellus</taxon>
    </lineage>
</organism>
<sequence>MDPVILKGRQVKREEAPARKLAAAVASGEKQPPTVRTLVVDGVVRALEVTCSCGEVTTIELKSIPSPGGSR</sequence>
<dbReference type="Proteomes" id="UP000320390">
    <property type="component" value="Chromosome"/>
</dbReference>
<name>A0A518ELR9_9BACT</name>
<dbReference type="RefSeq" id="WP_145194462.1">
    <property type="nucleotide sequence ID" value="NZ_CP036434.1"/>
</dbReference>
<protein>
    <submittedName>
        <fullName evidence="1">Uncharacterized protein</fullName>
    </submittedName>
</protein>